<dbReference type="PROSITE" id="PS50017">
    <property type="entry name" value="DEATH_DOMAIN"/>
    <property type="match status" value="1"/>
</dbReference>
<dbReference type="FunCoup" id="A0A665U5W1">
    <property type="interactions" value="1403"/>
</dbReference>
<dbReference type="OrthoDB" id="100767at2759"/>
<evidence type="ECO:0000259" key="2">
    <source>
        <dbReference type="PROSITE" id="PS50168"/>
    </source>
</evidence>
<dbReference type="PROSITE" id="PS50168">
    <property type="entry name" value="DED"/>
    <property type="match status" value="1"/>
</dbReference>
<dbReference type="GO" id="GO:0089720">
    <property type="term" value="F:caspase binding"/>
    <property type="evidence" value="ECO:0007669"/>
    <property type="project" value="TreeGrafter"/>
</dbReference>
<dbReference type="InterPro" id="IPR016729">
    <property type="entry name" value="FADD"/>
</dbReference>
<evidence type="ECO:0000259" key="1">
    <source>
        <dbReference type="PROSITE" id="PS50017"/>
    </source>
</evidence>
<dbReference type="SUPFAM" id="SSF47986">
    <property type="entry name" value="DEATH domain"/>
    <property type="match status" value="1"/>
</dbReference>
<dbReference type="CDD" id="cd08336">
    <property type="entry name" value="DED_FADD"/>
    <property type="match status" value="1"/>
</dbReference>
<dbReference type="OMA" id="CKMNLVA"/>
<dbReference type="InterPro" id="IPR001875">
    <property type="entry name" value="DED_dom"/>
</dbReference>
<dbReference type="GO" id="GO:0042981">
    <property type="term" value="P:regulation of apoptotic process"/>
    <property type="evidence" value="ECO:0007669"/>
    <property type="project" value="InterPro"/>
</dbReference>
<evidence type="ECO:0000313" key="3">
    <source>
        <dbReference type="Ensembl" id="ENSENLP00000014716.1"/>
    </source>
</evidence>
<gene>
    <name evidence="3" type="primary">fadd</name>
</gene>
<evidence type="ECO:0000313" key="4">
    <source>
        <dbReference type="Proteomes" id="UP000472264"/>
    </source>
</evidence>
<dbReference type="AlphaFoldDB" id="A0A665U5W1"/>
<dbReference type="PANTHER" id="PTHR15077">
    <property type="entry name" value="FAS-ASSOCIATING DEATH DOMAIN-CONTAINING PROTEIN FADD"/>
    <property type="match status" value="1"/>
</dbReference>
<dbReference type="Gene3D" id="1.10.533.10">
    <property type="entry name" value="Death Domain, Fas"/>
    <property type="match status" value="2"/>
</dbReference>
<proteinExistence type="predicted"/>
<dbReference type="Proteomes" id="UP000472264">
    <property type="component" value="Chromosome 3"/>
</dbReference>
<feature type="domain" description="Death" evidence="1">
    <location>
        <begin position="104"/>
        <end position="188"/>
    </location>
</feature>
<reference evidence="3" key="1">
    <citation type="submission" date="2021-04" db="EMBL/GenBank/DDBJ databases">
        <authorList>
            <consortium name="Wellcome Sanger Institute Data Sharing"/>
        </authorList>
    </citation>
    <scope>NUCLEOTIDE SEQUENCE [LARGE SCALE GENOMIC DNA]</scope>
</reference>
<organism evidence="3 4">
    <name type="scientific">Echeneis naucrates</name>
    <name type="common">Live sharksucker</name>
    <dbReference type="NCBI Taxonomy" id="173247"/>
    <lineage>
        <taxon>Eukaryota</taxon>
        <taxon>Metazoa</taxon>
        <taxon>Chordata</taxon>
        <taxon>Craniata</taxon>
        <taxon>Vertebrata</taxon>
        <taxon>Euteleostomi</taxon>
        <taxon>Actinopterygii</taxon>
        <taxon>Neopterygii</taxon>
        <taxon>Teleostei</taxon>
        <taxon>Neoteleostei</taxon>
        <taxon>Acanthomorphata</taxon>
        <taxon>Carangaria</taxon>
        <taxon>Carangiformes</taxon>
        <taxon>Echeneidae</taxon>
        <taxon>Echeneis</taxon>
    </lineage>
</organism>
<dbReference type="InParanoid" id="A0A665U5W1"/>
<dbReference type="Ensembl" id="ENSENLT00000015305.1">
    <property type="protein sequence ID" value="ENSENLP00000014716.1"/>
    <property type="gene ID" value="ENSENLG00000006921.1"/>
</dbReference>
<dbReference type="InterPro" id="IPR011029">
    <property type="entry name" value="DEATH-like_dom_sf"/>
</dbReference>
<reference evidence="3" key="2">
    <citation type="submission" date="2025-08" db="UniProtKB">
        <authorList>
            <consortium name="Ensembl"/>
        </authorList>
    </citation>
    <scope>IDENTIFICATION</scope>
</reference>
<name>A0A665U5W1_ECHNA</name>
<dbReference type="GO" id="GO:0097191">
    <property type="term" value="P:extrinsic apoptotic signaling pathway"/>
    <property type="evidence" value="ECO:0007669"/>
    <property type="project" value="TreeGrafter"/>
</dbReference>
<dbReference type="SMART" id="SM00031">
    <property type="entry name" value="DED"/>
    <property type="match status" value="1"/>
</dbReference>
<feature type="domain" description="DED" evidence="2">
    <location>
        <begin position="5"/>
        <end position="83"/>
    </location>
</feature>
<keyword evidence="4" id="KW-1185">Reference proteome</keyword>
<dbReference type="SMART" id="SM00005">
    <property type="entry name" value="DEATH"/>
    <property type="match status" value="1"/>
</dbReference>
<dbReference type="Pfam" id="PF00531">
    <property type="entry name" value="Death"/>
    <property type="match status" value="1"/>
</dbReference>
<dbReference type="GO" id="GO:0045089">
    <property type="term" value="P:positive regulation of innate immune response"/>
    <property type="evidence" value="ECO:0007669"/>
    <property type="project" value="TreeGrafter"/>
</dbReference>
<sequence>MNDSDFNANLLKISNQLSSEDLEKIKFLCQGLIGKKDQEKISSGQRLFQLLTERGKLGVGNTDYLSWLLINIQRPDLSDTLLGLHAGPGAGAREELDQTERAKIDIATVVISQNVGRSWRKFGRKLGLPEVKLESISRRHHADLEETAVELLKEWRKSQGAEARTETLIKALRACEFNLTADKVEDKLKIRVGGCVLGSSFLLKLLGALPLPLPLPLPLITAPVHLLT</sequence>
<accession>A0A665U5W1</accession>
<dbReference type="GO" id="GO:0005123">
    <property type="term" value="F:death receptor binding"/>
    <property type="evidence" value="ECO:0007669"/>
    <property type="project" value="TreeGrafter"/>
</dbReference>
<dbReference type="PANTHER" id="PTHR15077:SF10">
    <property type="entry name" value="FAS-ASSOCIATED DEATH DOMAIN PROTEIN"/>
    <property type="match status" value="1"/>
</dbReference>
<dbReference type="GO" id="GO:0031265">
    <property type="term" value="C:CD95 death-inducing signaling complex"/>
    <property type="evidence" value="ECO:0007669"/>
    <property type="project" value="TreeGrafter"/>
</dbReference>
<dbReference type="Pfam" id="PF01335">
    <property type="entry name" value="DED"/>
    <property type="match status" value="1"/>
</dbReference>
<reference evidence="3" key="3">
    <citation type="submission" date="2025-09" db="UniProtKB">
        <authorList>
            <consortium name="Ensembl"/>
        </authorList>
    </citation>
    <scope>IDENTIFICATION</scope>
</reference>
<dbReference type="InterPro" id="IPR000488">
    <property type="entry name" value="Death_dom"/>
</dbReference>
<protein>
    <submittedName>
        <fullName evidence="3">FAS-associated death domain protein-like</fullName>
    </submittedName>
</protein>